<dbReference type="Gene3D" id="3.40.50.1000">
    <property type="entry name" value="HAD superfamily/HAD-like"/>
    <property type="match status" value="1"/>
</dbReference>
<protein>
    <recommendedName>
        <fullName evidence="4">phosphoglycolate phosphatase</fullName>
        <ecNumber evidence="4">3.1.3.18</ecNumber>
    </recommendedName>
</protein>
<gene>
    <name evidence="5" type="ORF">HHX25_17760</name>
</gene>
<dbReference type="Pfam" id="PF13419">
    <property type="entry name" value="HAD_2"/>
    <property type="match status" value="1"/>
</dbReference>
<keyword evidence="5" id="KW-0378">Hydrolase</keyword>
<dbReference type="InterPro" id="IPR023198">
    <property type="entry name" value="PGP-like_dom2"/>
</dbReference>
<evidence type="ECO:0000256" key="3">
    <source>
        <dbReference type="ARBA" id="ARBA00006171"/>
    </source>
</evidence>
<evidence type="ECO:0000256" key="1">
    <source>
        <dbReference type="ARBA" id="ARBA00000830"/>
    </source>
</evidence>
<evidence type="ECO:0000256" key="2">
    <source>
        <dbReference type="ARBA" id="ARBA00004818"/>
    </source>
</evidence>
<dbReference type="Proteomes" id="UP000746690">
    <property type="component" value="Unassembled WGS sequence"/>
</dbReference>
<accession>A0ABX1S3Z2</accession>
<dbReference type="SFLD" id="SFLDG01129">
    <property type="entry name" value="C1.5:_HAD__Beta-PGM__Phosphata"/>
    <property type="match status" value="1"/>
</dbReference>
<dbReference type="PANTHER" id="PTHR43434">
    <property type="entry name" value="PHOSPHOGLYCOLATE PHOSPHATASE"/>
    <property type="match status" value="1"/>
</dbReference>
<dbReference type="RefSeq" id="WP_169676269.1">
    <property type="nucleotide sequence ID" value="NZ_JABBHF010000011.1"/>
</dbReference>
<evidence type="ECO:0000313" key="6">
    <source>
        <dbReference type="Proteomes" id="UP000746690"/>
    </source>
</evidence>
<dbReference type="EC" id="3.1.3.18" evidence="4"/>
<reference evidence="5 6" key="1">
    <citation type="submission" date="2020-04" db="EMBL/GenBank/DDBJ databases">
        <title>A Flavivirga sp. nov.</title>
        <authorList>
            <person name="Sun X."/>
        </authorList>
    </citation>
    <scope>NUCLEOTIDE SEQUENCE [LARGE SCALE GENOMIC DNA]</scope>
    <source>
        <strain evidence="5 6">Y03</strain>
    </source>
</reference>
<evidence type="ECO:0000313" key="5">
    <source>
        <dbReference type="EMBL" id="NMH89362.1"/>
    </source>
</evidence>
<dbReference type="NCBIfam" id="TIGR01549">
    <property type="entry name" value="HAD-SF-IA-v1"/>
    <property type="match status" value="1"/>
</dbReference>
<dbReference type="InterPro" id="IPR006439">
    <property type="entry name" value="HAD-SF_hydro_IA"/>
</dbReference>
<dbReference type="SFLD" id="SFLDG01135">
    <property type="entry name" value="C1.5.6:_HAD__Beta-PGM__Phospha"/>
    <property type="match status" value="1"/>
</dbReference>
<dbReference type="Gene3D" id="1.10.150.240">
    <property type="entry name" value="Putative phosphatase, domain 2"/>
    <property type="match status" value="1"/>
</dbReference>
<name>A0ABX1S3Z2_9FLAO</name>
<dbReference type="EMBL" id="JABBHF010000011">
    <property type="protein sequence ID" value="NMH89362.1"/>
    <property type="molecule type" value="Genomic_DNA"/>
</dbReference>
<sequence length="213" mass="24321">MKYRTLILDFDGTLADTKESIIQTMGFVANRLNIKDFDENLIESLIGLPLKTTFEKAFLLDDTLIQEAILIYRKYYNEIAIDTISLFENVKDTLFDFHQKGMNLTVASSKGKTALIKILKKQNIYDLFSFVGGEEDAKNKKPSPDIVNLIIDKHNYQPNECLVVGDTIFDIEMGQRANVDTCGVTYGNNTREKLEQQKPNYIINSFKNLTEIT</sequence>
<comment type="caution">
    <text evidence="5">The sequence shown here is derived from an EMBL/GenBank/DDBJ whole genome shotgun (WGS) entry which is preliminary data.</text>
</comment>
<keyword evidence="6" id="KW-1185">Reference proteome</keyword>
<dbReference type="SFLD" id="SFLDS00003">
    <property type="entry name" value="Haloacid_Dehalogenase"/>
    <property type="match status" value="1"/>
</dbReference>
<dbReference type="PANTHER" id="PTHR43434:SF1">
    <property type="entry name" value="PHOSPHOGLYCOLATE PHOSPHATASE"/>
    <property type="match status" value="1"/>
</dbReference>
<organism evidence="5 6">
    <name type="scientific">Flavivirga algicola</name>
    <dbReference type="NCBI Taxonomy" id="2729136"/>
    <lineage>
        <taxon>Bacteria</taxon>
        <taxon>Pseudomonadati</taxon>
        <taxon>Bacteroidota</taxon>
        <taxon>Flavobacteriia</taxon>
        <taxon>Flavobacteriales</taxon>
        <taxon>Flavobacteriaceae</taxon>
        <taxon>Flavivirga</taxon>
    </lineage>
</organism>
<dbReference type="InterPro" id="IPR023214">
    <property type="entry name" value="HAD_sf"/>
</dbReference>
<comment type="catalytic activity">
    <reaction evidence="1">
        <text>2-phosphoglycolate + H2O = glycolate + phosphate</text>
        <dbReference type="Rhea" id="RHEA:14369"/>
        <dbReference type="ChEBI" id="CHEBI:15377"/>
        <dbReference type="ChEBI" id="CHEBI:29805"/>
        <dbReference type="ChEBI" id="CHEBI:43474"/>
        <dbReference type="ChEBI" id="CHEBI:58033"/>
        <dbReference type="EC" id="3.1.3.18"/>
    </reaction>
</comment>
<proteinExistence type="inferred from homology"/>
<dbReference type="GO" id="GO:0016787">
    <property type="term" value="F:hydrolase activity"/>
    <property type="evidence" value="ECO:0007669"/>
    <property type="project" value="UniProtKB-KW"/>
</dbReference>
<comment type="similarity">
    <text evidence="3">Belongs to the HAD-like hydrolase superfamily. CbbY/CbbZ/Gph/YieH family.</text>
</comment>
<dbReference type="InterPro" id="IPR050155">
    <property type="entry name" value="HAD-like_hydrolase_sf"/>
</dbReference>
<dbReference type="InterPro" id="IPR041492">
    <property type="entry name" value="HAD_2"/>
</dbReference>
<evidence type="ECO:0000256" key="4">
    <source>
        <dbReference type="ARBA" id="ARBA00013078"/>
    </source>
</evidence>
<dbReference type="InterPro" id="IPR036412">
    <property type="entry name" value="HAD-like_sf"/>
</dbReference>
<dbReference type="SUPFAM" id="SSF56784">
    <property type="entry name" value="HAD-like"/>
    <property type="match status" value="1"/>
</dbReference>
<comment type="pathway">
    <text evidence="2">Organic acid metabolism; glycolate biosynthesis; glycolate from 2-phosphoglycolate: step 1/1.</text>
</comment>